<dbReference type="InterPro" id="IPR021886">
    <property type="entry name" value="MgsA_C"/>
</dbReference>
<dbReference type="InterPro" id="IPR051314">
    <property type="entry name" value="AAA_ATPase_RarA/MGS1/WRNIP1"/>
</dbReference>
<sequence>MDLFDSVREDIEAREGPLALRMRPRDLEEFIGQHEVVGEGTYLRKAIEEDRLLTAILWGPPGSGKTTLAQIVANVTHAYFQQISAVTSGVAEVRKLLGEAEDRLAMQGRKTILFIDEIHRFNKAQQDALLPAVEKGVITLIGATTENPYFEVNSALVSRSKIFRLNPLTSDEVRTIVDRALADAERGLKDLHLDIDEDAREHIIQTAGGDARVALNTLEAAALLAESDGTMRRVNLKVAEEAAQRKALLYDKSGDAHYDTVSSFIKSMRGSDPDAALYWLARMLYAGEDPRFIVRRMIIFASEDVGLADSEALLVATAAARAVEFVGLPECQLNLAHAVLYLTLAPKSNSAITGIMAARKEAEEGATPPIPPHLRDSHYPGAKVLGHGTGYLYPHSYPGHYVKQTYLPEGLEDRTYYRPGSEGREAEIGSKWREAKRIAEHGGDEGPPA</sequence>
<dbReference type="InterPro" id="IPR008824">
    <property type="entry name" value="RuvB-like_N"/>
</dbReference>
<dbReference type="InterPro" id="IPR003593">
    <property type="entry name" value="AAA+_ATPase"/>
</dbReference>
<dbReference type="Proteomes" id="UP000177876">
    <property type="component" value="Unassembled WGS sequence"/>
</dbReference>
<dbReference type="SMART" id="SM00382">
    <property type="entry name" value="AAA"/>
    <property type="match status" value="1"/>
</dbReference>
<evidence type="ECO:0000256" key="3">
    <source>
        <dbReference type="ARBA" id="ARBA00020776"/>
    </source>
</evidence>
<dbReference type="Gene3D" id="1.10.8.60">
    <property type="match status" value="1"/>
</dbReference>
<comment type="similarity">
    <text evidence="2">Belongs to the AAA ATPase family. RarA/MGS1/WRNIP1 subfamily.</text>
</comment>
<feature type="region of interest" description="Disordered" evidence="7">
    <location>
        <begin position="417"/>
        <end position="449"/>
    </location>
</feature>
<dbReference type="Pfam" id="PF05496">
    <property type="entry name" value="RuvB_N"/>
    <property type="match status" value="1"/>
</dbReference>
<dbReference type="FunFam" id="1.10.8.60:FF:000029">
    <property type="entry name" value="Replication-associated recombination protein A"/>
    <property type="match status" value="1"/>
</dbReference>
<dbReference type="FunFam" id="3.40.50.300:FF:000137">
    <property type="entry name" value="Replication-associated recombination protein A"/>
    <property type="match status" value="1"/>
</dbReference>
<dbReference type="Pfam" id="PF16193">
    <property type="entry name" value="AAA_assoc_2"/>
    <property type="match status" value="1"/>
</dbReference>
<reference evidence="9 10" key="1">
    <citation type="journal article" date="2016" name="Nat. Commun.">
        <title>Thousands of microbial genomes shed light on interconnected biogeochemical processes in an aquifer system.</title>
        <authorList>
            <person name="Anantharaman K."/>
            <person name="Brown C.T."/>
            <person name="Hug L.A."/>
            <person name="Sharon I."/>
            <person name="Castelle C.J."/>
            <person name="Probst A.J."/>
            <person name="Thomas B.C."/>
            <person name="Singh A."/>
            <person name="Wilkins M.J."/>
            <person name="Karaoz U."/>
            <person name="Brodie E.L."/>
            <person name="Williams K.H."/>
            <person name="Hubbard S.S."/>
            <person name="Banfield J.F."/>
        </authorList>
    </citation>
    <scope>NUCLEOTIDE SEQUENCE [LARGE SCALE GENOMIC DNA]</scope>
</reference>
<dbReference type="Gene3D" id="1.20.272.10">
    <property type="match status" value="1"/>
</dbReference>
<dbReference type="GO" id="GO:0009378">
    <property type="term" value="F:four-way junction helicase activity"/>
    <property type="evidence" value="ECO:0007669"/>
    <property type="project" value="InterPro"/>
</dbReference>
<dbReference type="Pfam" id="PF12002">
    <property type="entry name" value="MgsA_C"/>
    <property type="match status" value="1"/>
</dbReference>
<evidence type="ECO:0000256" key="5">
    <source>
        <dbReference type="ARBA" id="ARBA00022741"/>
    </source>
</evidence>
<dbReference type="AlphaFoldDB" id="A0A1F2WFN7"/>
<dbReference type="PANTHER" id="PTHR13779">
    <property type="entry name" value="WERNER HELICASE-INTERACTING PROTEIN 1 FAMILY MEMBER"/>
    <property type="match status" value="1"/>
</dbReference>
<dbReference type="SUPFAM" id="SSF48019">
    <property type="entry name" value="post-AAA+ oligomerization domain-like"/>
    <property type="match status" value="1"/>
</dbReference>
<dbReference type="Gene3D" id="3.40.50.300">
    <property type="entry name" value="P-loop containing nucleotide triphosphate hydrolases"/>
    <property type="match status" value="1"/>
</dbReference>
<gene>
    <name evidence="9" type="ORF">A2Y75_05645</name>
</gene>
<evidence type="ECO:0000313" key="9">
    <source>
        <dbReference type="EMBL" id="OFW55667.1"/>
    </source>
</evidence>
<dbReference type="GO" id="GO:0017116">
    <property type="term" value="F:single-stranded DNA helicase activity"/>
    <property type="evidence" value="ECO:0007669"/>
    <property type="project" value="TreeGrafter"/>
</dbReference>
<evidence type="ECO:0000256" key="6">
    <source>
        <dbReference type="ARBA" id="ARBA00022840"/>
    </source>
</evidence>
<dbReference type="STRING" id="1797197.A2Y75_05645"/>
<dbReference type="CDD" id="cd00009">
    <property type="entry name" value="AAA"/>
    <property type="match status" value="1"/>
</dbReference>
<evidence type="ECO:0000259" key="8">
    <source>
        <dbReference type="SMART" id="SM00382"/>
    </source>
</evidence>
<dbReference type="PANTHER" id="PTHR13779:SF7">
    <property type="entry name" value="ATPASE WRNIP1"/>
    <property type="match status" value="1"/>
</dbReference>
<evidence type="ECO:0000256" key="4">
    <source>
        <dbReference type="ARBA" id="ARBA00022705"/>
    </source>
</evidence>
<comment type="caution">
    <text evidence="9">The sequence shown here is derived from an EMBL/GenBank/DDBJ whole genome shotgun (WGS) entry which is preliminary data.</text>
</comment>
<accession>A0A1F2WFN7</accession>
<dbReference type="GO" id="GO:0006310">
    <property type="term" value="P:DNA recombination"/>
    <property type="evidence" value="ECO:0007669"/>
    <property type="project" value="InterPro"/>
</dbReference>
<evidence type="ECO:0000256" key="1">
    <source>
        <dbReference type="ARBA" id="ARBA00002393"/>
    </source>
</evidence>
<dbReference type="FunFam" id="1.10.3710.10:FF:000003">
    <property type="entry name" value="ATPase, AAA family protein"/>
    <property type="match status" value="1"/>
</dbReference>
<dbReference type="SUPFAM" id="SSF52540">
    <property type="entry name" value="P-loop containing nucleoside triphosphate hydrolases"/>
    <property type="match status" value="1"/>
</dbReference>
<dbReference type="EMBL" id="MELK01000052">
    <property type="protein sequence ID" value="OFW55667.1"/>
    <property type="molecule type" value="Genomic_DNA"/>
</dbReference>
<keyword evidence="6" id="KW-0067">ATP-binding</keyword>
<proteinExistence type="inferred from homology"/>
<dbReference type="GO" id="GO:0005524">
    <property type="term" value="F:ATP binding"/>
    <property type="evidence" value="ECO:0007669"/>
    <property type="project" value="UniProtKB-KW"/>
</dbReference>
<organism evidence="9 10">
    <name type="scientific">Candidatus Solincola sediminis</name>
    <dbReference type="NCBI Taxonomy" id="1797199"/>
    <lineage>
        <taxon>Bacteria</taxon>
        <taxon>Bacillati</taxon>
        <taxon>Actinomycetota</taxon>
        <taxon>Candidatus Geothermincolia</taxon>
        <taxon>Candidatus Geothermincolales</taxon>
        <taxon>Candidatus Geothermincolaceae</taxon>
        <taxon>Candidatus Solincola</taxon>
    </lineage>
</organism>
<dbReference type="GO" id="GO:0006261">
    <property type="term" value="P:DNA-templated DNA replication"/>
    <property type="evidence" value="ECO:0007669"/>
    <property type="project" value="TreeGrafter"/>
</dbReference>
<protein>
    <recommendedName>
        <fullName evidence="3">Replication-associated recombination protein A</fullName>
    </recommendedName>
</protein>
<name>A0A1F2WFN7_9ACTN</name>
<dbReference type="InterPro" id="IPR027417">
    <property type="entry name" value="P-loop_NTPase"/>
</dbReference>
<keyword evidence="4" id="KW-0235">DNA replication</keyword>
<dbReference type="GO" id="GO:0008047">
    <property type="term" value="F:enzyme activator activity"/>
    <property type="evidence" value="ECO:0007669"/>
    <property type="project" value="TreeGrafter"/>
</dbReference>
<dbReference type="FunFam" id="1.20.272.10:FF:000001">
    <property type="entry name" value="Putative AAA family ATPase"/>
    <property type="match status" value="1"/>
</dbReference>
<dbReference type="InterPro" id="IPR008921">
    <property type="entry name" value="DNA_pol3_clamp-load_cplx_C"/>
</dbReference>
<keyword evidence="5" id="KW-0547">Nucleotide-binding</keyword>
<feature type="domain" description="AAA+ ATPase" evidence="8">
    <location>
        <begin position="51"/>
        <end position="168"/>
    </location>
</feature>
<comment type="function">
    <text evidence="1">DNA-dependent ATPase that plays important roles in cellular responses to stalled DNA replication processes.</text>
</comment>
<evidence type="ECO:0000256" key="7">
    <source>
        <dbReference type="SAM" id="MobiDB-lite"/>
    </source>
</evidence>
<dbReference type="CDD" id="cd18139">
    <property type="entry name" value="HLD_clamp_RarA"/>
    <property type="match status" value="1"/>
</dbReference>
<dbReference type="GO" id="GO:0000731">
    <property type="term" value="P:DNA synthesis involved in DNA repair"/>
    <property type="evidence" value="ECO:0007669"/>
    <property type="project" value="TreeGrafter"/>
</dbReference>
<dbReference type="GO" id="GO:0003677">
    <property type="term" value="F:DNA binding"/>
    <property type="evidence" value="ECO:0007669"/>
    <property type="project" value="InterPro"/>
</dbReference>
<dbReference type="Gene3D" id="1.10.3710.10">
    <property type="entry name" value="DNA polymerase III clamp loader subunits, C-terminal domain"/>
    <property type="match status" value="1"/>
</dbReference>
<evidence type="ECO:0000313" key="10">
    <source>
        <dbReference type="Proteomes" id="UP000177876"/>
    </source>
</evidence>
<evidence type="ECO:0000256" key="2">
    <source>
        <dbReference type="ARBA" id="ARBA00008959"/>
    </source>
</evidence>
<dbReference type="InterPro" id="IPR032423">
    <property type="entry name" value="AAA_assoc_2"/>
</dbReference>